<feature type="domain" description="GHMP kinase C-terminal" evidence="12">
    <location>
        <begin position="237"/>
        <end position="307"/>
    </location>
</feature>
<dbReference type="GO" id="GO:0016126">
    <property type="term" value="P:sterol biosynthetic process"/>
    <property type="evidence" value="ECO:0007669"/>
    <property type="project" value="UniProtKB-KW"/>
</dbReference>
<dbReference type="PRINTS" id="PR00960">
    <property type="entry name" value="LMBPPROTEIN"/>
</dbReference>
<keyword evidence="5 10" id="KW-0418">Kinase</keyword>
<dbReference type="Gene3D" id="3.30.70.890">
    <property type="entry name" value="GHMP kinase, C-terminal domain"/>
    <property type="match status" value="1"/>
</dbReference>
<keyword evidence="6 10" id="KW-0067">ATP-binding</keyword>
<evidence type="ECO:0000256" key="2">
    <source>
        <dbReference type="ARBA" id="ARBA00022516"/>
    </source>
</evidence>
<keyword evidence="8 10" id="KW-0443">Lipid metabolism</keyword>
<dbReference type="SUPFAM" id="SSF54211">
    <property type="entry name" value="Ribosomal protein S5 domain 2-like"/>
    <property type="match status" value="1"/>
</dbReference>
<evidence type="ECO:0000256" key="10">
    <source>
        <dbReference type="RuleBase" id="RU363087"/>
    </source>
</evidence>
<keyword evidence="10" id="KW-0753">Steroid metabolism</keyword>
<dbReference type="InterPro" id="IPR013750">
    <property type="entry name" value="GHMP_kinase_C_dom"/>
</dbReference>
<proteinExistence type="inferred from homology"/>
<dbReference type="GO" id="GO:0005829">
    <property type="term" value="C:cytosol"/>
    <property type="evidence" value="ECO:0007669"/>
    <property type="project" value="TreeGrafter"/>
</dbReference>
<evidence type="ECO:0000256" key="6">
    <source>
        <dbReference type="ARBA" id="ARBA00022840"/>
    </source>
</evidence>
<keyword evidence="14" id="KW-1185">Reference proteome</keyword>
<dbReference type="SUPFAM" id="SSF55060">
    <property type="entry name" value="GHMP Kinase, C-terminal domain"/>
    <property type="match status" value="1"/>
</dbReference>
<dbReference type="GO" id="GO:0005524">
    <property type="term" value="F:ATP binding"/>
    <property type="evidence" value="ECO:0007669"/>
    <property type="project" value="UniProtKB-KW"/>
</dbReference>
<dbReference type="InterPro" id="IPR036554">
    <property type="entry name" value="GHMP_kinase_C_sf"/>
</dbReference>
<dbReference type="InterPro" id="IPR020568">
    <property type="entry name" value="Ribosomal_Su5_D2-typ_SF"/>
</dbReference>
<protein>
    <recommendedName>
        <fullName evidence="10">Mevalonate kinase</fullName>
        <shortName evidence="10">MK</shortName>
        <ecNumber evidence="10">2.7.1.36</ecNumber>
    </recommendedName>
</protein>
<evidence type="ECO:0000256" key="8">
    <source>
        <dbReference type="ARBA" id="ARBA00023098"/>
    </source>
</evidence>
<feature type="domain" description="GHMP kinase N-terminal" evidence="11">
    <location>
        <begin position="90"/>
        <end position="160"/>
    </location>
</feature>
<comment type="pathway">
    <text evidence="9 10">Isoprenoid biosynthesis; isopentenyl diphosphate biosynthesis via mevalonate pathway; isopentenyl diphosphate from (R)-mevalonate: step 1/3.</text>
</comment>
<evidence type="ECO:0000256" key="4">
    <source>
        <dbReference type="ARBA" id="ARBA00022741"/>
    </source>
</evidence>
<dbReference type="EMBL" id="BEYU01000166">
    <property type="protein sequence ID" value="GBG33701.1"/>
    <property type="molecule type" value="Genomic_DNA"/>
</dbReference>
<dbReference type="GO" id="GO:0004496">
    <property type="term" value="F:mevalonate kinase activity"/>
    <property type="evidence" value="ECO:0007669"/>
    <property type="project" value="UniProtKB-EC"/>
</dbReference>
<gene>
    <name evidence="13" type="ORF">FCC1311_089311</name>
</gene>
<evidence type="ECO:0000259" key="12">
    <source>
        <dbReference type="Pfam" id="PF08544"/>
    </source>
</evidence>
<dbReference type="Gene3D" id="3.30.230.10">
    <property type="match status" value="1"/>
</dbReference>
<keyword evidence="4 10" id="KW-0547">Nucleotide-binding</keyword>
<keyword evidence="3 10" id="KW-0808">Transferase</keyword>
<name>A0A2R5GZ03_9STRA</name>
<dbReference type="AlphaFoldDB" id="A0A2R5GZ03"/>
<keyword evidence="7" id="KW-0460">Magnesium</keyword>
<dbReference type="OrthoDB" id="1652964at2759"/>
<evidence type="ECO:0000256" key="9">
    <source>
        <dbReference type="ARBA" id="ARBA00029438"/>
    </source>
</evidence>
<evidence type="ECO:0000259" key="11">
    <source>
        <dbReference type="Pfam" id="PF00288"/>
    </source>
</evidence>
<evidence type="ECO:0000256" key="1">
    <source>
        <dbReference type="ARBA" id="ARBA00022490"/>
    </source>
</evidence>
<keyword evidence="1 10" id="KW-0963">Cytoplasm</keyword>
<dbReference type="EC" id="2.7.1.36" evidence="10"/>
<dbReference type="GO" id="GO:0019287">
    <property type="term" value="P:isopentenyl diphosphate biosynthetic process, mevalonate pathway"/>
    <property type="evidence" value="ECO:0007669"/>
    <property type="project" value="UniProtKB-UniPathway"/>
</dbReference>
<dbReference type="Pfam" id="PF08544">
    <property type="entry name" value="GHMP_kinases_C"/>
    <property type="match status" value="1"/>
</dbReference>
<dbReference type="Pfam" id="PF00288">
    <property type="entry name" value="GHMP_kinases_N"/>
    <property type="match status" value="1"/>
</dbReference>
<dbReference type="Proteomes" id="UP000241890">
    <property type="component" value="Unassembled WGS sequence"/>
</dbReference>
<evidence type="ECO:0000313" key="13">
    <source>
        <dbReference type="EMBL" id="GBG33701.1"/>
    </source>
</evidence>
<dbReference type="NCBIfam" id="TIGR00549">
    <property type="entry name" value="mevalon_kin"/>
    <property type="match status" value="1"/>
</dbReference>
<dbReference type="PANTHER" id="PTHR43290">
    <property type="entry name" value="MEVALONATE KINASE"/>
    <property type="match status" value="1"/>
</dbReference>
<evidence type="ECO:0000313" key="14">
    <source>
        <dbReference type="Proteomes" id="UP000241890"/>
    </source>
</evidence>
<comment type="subcellular location">
    <subcellularLocation>
        <location evidence="10">Cytoplasm</location>
    </subcellularLocation>
</comment>
<evidence type="ECO:0000256" key="5">
    <source>
        <dbReference type="ARBA" id="ARBA00022777"/>
    </source>
</evidence>
<keyword evidence="10" id="KW-0756">Sterol biosynthesis</keyword>
<comment type="similarity">
    <text evidence="10">Belongs to the GHMP kinase family. Mevalonate kinase subfamily.</text>
</comment>
<keyword evidence="10" id="KW-1207">Sterol metabolism</keyword>
<dbReference type="InterPro" id="IPR001174">
    <property type="entry name" value="HddA/FKP"/>
</dbReference>
<sequence>MPEQEVKKRKAEDAAEHKGYGKLILFGEHFVVYKKPALVGAVKAATVAEVELSDENTWSRGLIVEDARPAIPGYKDKKAGEMIESTRLVLKHFDLDSDKRGVKVILKGDLAPVSGIGASAANCVSVARALAAALGKDVDEDEINQAAYEGIDNTASTFGGVLRFQRTDGKPLFDKKKLPVEIPIVYASTGITASTTEVVGDVREKREKDAAWYEGLEKEYMEVFDAAEKAIEEGGEGLVKTFAELANRNHEILQKLSVSCKELDDLVETAKSAGALGAKMSGTGRGGLMFAICADEASQEAVAKALEGKAPQVWKTAFQ</sequence>
<keyword evidence="10" id="KW-0752">Steroid biosynthesis</keyword>
<reference evidence="13 14" key="1">
    <citation type="submission" date="2017-12" db="EMBL/GenBank/DDBJ databases">
        <title>Sequencing, de novo assembly and annotation of complete genome of a new Thraustochytrid species, strain FCC1311.</title>
        <authorList>
            <person name="Sedici K."/>
            <person name="Godart F."/>
            <person name="Aiese Cigliano R."/>
            <person name="Sanseverino W."/>
            <person name="Barakat M."/>
            <person name="Ortet P."/>
            <person name="Marechal E."/>
            <person name="Cagnac O."/>
            <person name="Amato A."/>
        </authorList>
    </citation>
    <scope>NUCLEOTIDE SEQUENCE [LARGE SCALE GENOMIC DNA]</scope>
</reference>
<evidence type="ECO:0000256" key="7">
    <source>
        <dbReference type="ARBA" id="ARBA00022842"/>
    </source>
</evidence>
<organism evidence="13 14">
    <name type="scientific">Hondaea fermentalgiana</name>
    <dbReference type="NCBI Taxonomy" id="2315210"/>
    <lineage>
        <taxon>Eukaryota</taxon>
        <taxon>Sar</taxon>
        <taxon>Stramenopiles</taxon>
        <taxon>Bigyra</taxon>
        <taxon>Labyrinthulomycetes</taxon>
        <taxon>Thraustochytrida</taxon>
        <taxon>Thraustochytriidae</taxon>
        <taxon>Hondaea</taxon>
    </lineage>
</organism>
<dbReference type="PANTHER" id="PTHR43290:SF2">
    <property type="entry name" value="MEVALONATE KINASE"/>
    <property type="match status" value="1"/>
</dbReference>
<dbReference type="InParanoid" id="A0A2R5GZ03"/>
<dbReference type="UniPathway" id="UPA00057">
    <property type="reaction ID" value="UER00098"/>
</dbReference>
<dbReference type="InterPro" id="IPR014721">
    <property type="entry name" value="Ribsml_uS5_D2-typ_fold_subgr"/>
</dbReference>
<accession>A0A2R5GZ03</accession>
<evidence type="ECO:0000256" key="3">
    <source>
        <dbReference type="ARBA" id="ARBA00022679"/>
    </source>
</evidence>
<dbReference type="InterPro" id="IPR006204">
    <property type="entry name" value="GHMP_kinase_N_dom"/>
</dbReference>
<dbReference type="InterPro" id="IPR006205">
    <property type="entry name" value="Mev_gal_kin"/>
</dbReference>
<comment type="caution">
    <text evidence="13">The sequence shown here is derived from an EMBL/GenBank/DDBJ whole genome shotgun (WGS) entry which is preliminary data.</text>
</comment>
<keyword evidence="2 10" id="KW-0444">Lipid biosynthesis</keyword>
<comment type="catalytic activity">
    <reaction evidence="10">
        <text>(R)-mevalonate + ATP = (R)-5-phosphomevalonate + ADP + H(+)</text>
        <dbReference type="Rhea" id="RHEA:17065"/>
        <dbReference type="ChEBI" id="CHEBI:15378"/>
        <dbReference type="ChEBI" id="CHEBI:30616"/>
        <dbReference type="ChEBI" id="CHEBI:36464"/>
        <dbReference type="ChEBI" id="CHEBI:58146"/>
        <dbReference type="ChEBI" id="CHEBI:456216"/>
        <dbReference type="EC" id="2.7.1.36"/>
    </reaction>
</comment>